<keyword evidence="4" id="KW-0472">Membrane</keyword>
<evidence type="ECO:0000256" key="2">
    <source>
        <dbReference type="ARBA" id="ARBA00022618"/>
    </source>
</evidence>
<dbReference type="AlphaFoldDB" id="A0A0G0XEY7"/>
<evidence type="ECO:0000256" key="5">
    <source>
        <dbReference type="ARBA" id="ARBA00023306"/>
    </source>
</evidence>
<dbReference type="EMBL" id="LCAG01000017">
    <property type="protein sequence ID" value="KKR86287.1"/>
    <property type="molecule type" value="Genomic_DNA"/>
</dbReference>
<reference evidence="7 8" key="1">
    <citation type="journal article" date="2015" name="Nature">
        <title>rRNA introns, odd ribosomes, and small enigmatic genomes across a large radiation of phyla.</title>
        <authorList>
            <person name="Brown C.T."/>
            <person name="Hug L.A."/>
            <person name="Thomas B.C."/>
            <person name="Sharon I."/>
            <person name="Castelle C.J."/>
            <person name="Singh A."/>
            <person name="Wilkins M.J."/>
            <person name="Williams K.H."/>
            <person name="Banfield J.F."/>
        </authorList>
    </citation>
    <scope>NUCLEOTIDE SEQUENCE [LARGE SCALE GENOMIC DNA]</scope>
</reference>
<organism evidence="7 8">
    <name type="scientific">Candidatus Curtissbacteria bacterium GW2011_GWA1_41_11</name>
    <dbReference type="NCBI Taxonomy" id="1618409"/>
    <lineage>
        <taxon>Bacteria</taxon>
        <taxon>Candidatus Curtissiibacteriota</taxon>
    </lineage>
</organism>
<dbReference type="InterPro" id="IPR050487">
    <property type="entry name" value="FtsQ_DivIB"/>
</dbReference>
<proteinExistence type="predicted"/>
<keyword evidence="3" id="KW-0812">Transmembrane</keyword>
<evidence type="ECO:0000256" key="1">
    <source>
        <dbReference type="ARBA" id="ARBA00022475"/>
    </source>
</evidence>
<dbReference type="PANTHER" id="PTHR37820:SF1">
    <property type="entry name" value="CELL DIVISION PROTEIN FTSQ"/>
    <property type="match status" value="1"/>
</dbReference>
<dbReference type="Proteomes" id="UP000034854">
    <property type="component" value="Unassembled WGS sequence"/>
</dbReference>
<accession>A0A0G0XEY7</accession>
<gene>
    <name evidence="7" type="ORF">UU34_C0017G0003</name>
</gene>
<dbReference type="InterPro" id="IPR013685">
    <property type="entry name" value="POTRA_FtsQ_type"/>
</dbReference>
<keyword evidence="2" id="KW-0132">Cell division</keyword>
<comment type="caution">
    <text evidence="7">The sequence shown here is derived from an EMBL/GenBank/DDBJ whole genome shotgun (WGS) entry which is preliminary data.</text>
</comment>
<keyword evidence="1" id="KW-1003">Cell membrane</keyword>
<dbReference type="GO" id="GO:0051301">
    <property type="term" value="P:cell division"/>
    <property type="evidence" value="ECO:0007669"/>
    <property type="project" value="UniProtKB-KW"/>
</dbReference>
<evidence type="ECO:0000256" key="3">
    <source>
        <dbReference type="ARBA" id="ARBA00022692"/>
    </source>
</evidence>
<dbReference type="PANTHER" id="PTHR37820">
    <property type="entry name" value="CELL DIVISION PROTEIN DIVIB"/>
    <property type="match status" value="1"/>
</dbReference>
<dbReference type="Pfam" id="PF08478">
    <property type="entry name" value="POTRA_1"/>
    <property type="match status" value="1"/>
</dbReference>
<evidence type="ECO:0000259" key="6">
    <source>
        <dbReference type="Pfam" id="PF08478"/>
    </source>
</evidence>
<keyword evidence="4" id="KW-1133">Transmembrane helix</keyword>
<evidence type="ECO:0000256" key="4">
    <source>
        <dbReference type="ARBA" id="ARBA00022989"/>
    </source>
</evidence>
<keyword evidence="5" id="KW-0131">Cell cycle</keyword>
<dbReference type="GO" id="GO:0005886">
    <property type="term" value="C:plasma membrane"/>
    <property type="evidence" value="ECO:0007669"/>
    <property type="project" value="TreeGrafter"/>
</dbReference>
<sequence>MCKLFLVLIFLIVLAFLFIFLFKIKNIEVSEASGCIDENVIITQYKGKNIFTVSSKQAQNTITETYKCAKNVTVQKKYPSMLVITVEADRPLVKVGDKNIFITEKGFVLENQNQRNLPAIFFDKEPELKPGEKIEDATVVFALSLISQIGKTDFVATSIRILNPVMISVYNRENQAVIFTSEKDANVKVDSLQLILSESKIDPSKIDKIDMRFVKPVITYK</sequence>
<protein>
    <recommendedName>
        <fullName evidence="6">POTRA domain-containing protein</fullName>
    </recommendedName>
</protein>
<name>A0A0G0XEY7_9BACT</name>
<evidence type="ECO:0000313" key="8">
    <source>
        <dbReference type="Proteomes" id="UP000034854"/>
    </source>
</evidence>
<evidence type="ECO:0000313" key="7">
    <source>
        <dbReference type="EMBL" id="KKR86287.1"/>
    </source>
</evidence>
<feature type="domain" description="POTRA" evidence="6">
    <location>
        <begin position="22"/>
        <end position="87"/>
    </location>
</feature>
<dbReference type="Gene3D" id="3.10.20.310">
    <property type="entry name" value="membrane protein fhac"/>
    <property type="match status" value="1"/>
</dbReference>